<proteinExistence type="predicted"/>
<organism evidence="1 2">
    <name type="scientific">Armillaria novae-zelandiae</name>
    <dbReference type="NCBI Taxonomy" id="153914"/>
    <lineage>
        <taxon>Eukaryota</taxon>
        <taxon>Fungi</taxon>
        <taxon>Dikarya</taxon>
        <taxon>Basidiomycota</taxon>
        <taxon>Agaricomycotina</taxon>
        <taxon>Agaricomycetes</taxon>
        <taxon>Agaricomycetidae</taxon>
        <taxon>Agaricales</taxon>
        <taxon>Marasmiineae</taxon>
        <taxon>Physalacriaceae</taxon>
        <taxon>Armillaria</taxon>
    </lineage>
</organism>
<keyword evidence="2" id="KW-1185">Reference proteome</keyword>
<evidence type="ECO:0000313" key="2">
    <source>
        <dbReference type="Proteomes" id="UP001175227"/>
    </source>
</evidence>
<accession>A0AA39NNB3</accession>
<gene>
    <name evidence="1" type="ORF">IW261DRAFT_1573393</name>
</gene>
<dbReference type="AlphaFoldDB" id="A0AA39NNB3"/>
<protein>
    <submittedName>
        <fullName evidence="1">Uncharacterized protein</fullName>
    </submittedName>
</protein>
<evidence type="ECO:0000313" key="1">
    <source>
        <dbReference type="EMBL" id="KAK0468786.1"/>
    </source>
</evidence>
<sequence length="85" mass="9682">MDKFYNALEASRTIDELMAEHVTKDKYHLVGIHQDAKLLHGVSIEYEADVQVWRLAKGEDELVFTITGAIVSMDLPPVTRETHIM</sequence>
<comment type="caution">
    <text evidence="1">The sequence shown here is derived from an EMBL/GenBank/DDBJ whole genome shotgun (WGS) entry which is preliminary data.</text>
</comment>
<reference evidence="1" key="1">
    <citation type="submission" date="2023-06" db="EMBL/GenBank/DDBJ databases">
        <authorList>
            <consortium name="Lawrence Berkeley National Laboratory"/>
            <person name="Ahrendt S."/>
            <person name="Sahu N."/>
            <person name="Indic B."/>
            <person name="Wong-Bajracharya J."/>
            <person name="Merenyi Z."/>
            <person name="Ke H.-M."/>
            <person name="Monk M."/>
            <person name="Kocsube S."/>
            <person name="Drula E."/>
            <person name="Lipzen A."/>
            <person name="Balint B."/>
            <person name="Henrissat B."/>
            <person name="Andreopoulos B."/>
            <person name="Martin F.M."/>
            <person name="Harder C.B."/>
            <person name="Rigling D."/>
            <person name="Ford K.L."/>
            <person name="Foster G.D."/>
            <person name="Pangilinan J."/>
            <person name="Papanicolaou A."/>
            <person name="Barry K."/>
            <person name="LaButti K."/>
            <person name="Viragh M."/>
            <person name="Koriabine M."/>
            <person name="Yan M."/>
            <person name="Riley R."/>
            <person name="Champramary S."/>
            <person name="Plett K.L."/>
            <person name="Tsai I.J."/>
            <person name="Slot J."/>
            <person name="Sipos G."/>
            <person name="Plett J."/>
            <person name="Nagy L.G."/>
            <person name="Grigoriev I.V."/>
        </authorList>
    </citation>
    <scope>NUCLEOTIDE SEQUENCE</scope>
    <source>
        <strain evidence="1">ICMP 16352</strain>
    </source>
</reference>
<dbReference type="Proteomes" id="UP001175227">
    <property type="component" value="Unassembled WGS sequence"/>
</dbReference>
<name>A0AA39NNB3_9AGAR</name>
<dbReference type="EMBL" id="JAUEPR010000066">
    <property type="protein sequence ID" value="KAK0468786.1"/>
    <property type="molecule type" value="Genomic_DNA"/>
</dbReference>